<sequence length="85" mass="10003">MLRIRRSTKIVRRCAWWAARPKATDETATTQKALENVDKLYRDLLEAGWKMHEVDNVDDEYLMQLFSDGKSKQDYVSGEDFFNSI</sequence>
<dbReference type="Proteomes" id="UP000270190">
    <property type="component" value="Unassembled WGS sequence"/>
</dbReference>
<dbReference type="EMBL" id="OUNC01000013">
    <property type="protein sequence ID" value="SPP28469.1"/>
    <property type="molecule type" value="Genomic_DNA"/>
</dbReference>
<proteinExistence type="predicted"/>
<reference evidence="2" key="1">
    <citation type="submission" date="2018-04" db="EMBL/GenBank/DDBJ databases">
        <authorList>
            <person name="Illikoud N."/>
        </authorList>
    </citation>
    <scope>NUCLEOTIDE SEQUENCE [LARGE SCALE GENOMIC DNA]</scope>
</reference>
<name>A0A2X0QIN1_BROTH</name>
<evidence type="ECO:0000313" key="2">
    <source>
        <dbReference type="Proteomes" id="UP000270190"/>
    </source>
</evidence>
<gene>
    <name evidence="1" type="ORF">BTBSAS_200056</name>
</gene>
<accession>A0A2X0QIN1</accession>
<organism evidence="1 2">
    <name type="scientific">Brochothrix thermosphacta</name>
    <name type="common">Microbacterium thermosphactum</name>
    <dbReference type="NCBI Taxonomy" id="2756"/>
    <lineage>
        <taxon>Bacteria</taxon>
        <taxon>Bacillati</taxon>
        <taxon>Bacillota</taxon>
        <taxon>Bacilli</taxon>
        <taxon>Bacillales</taxon>
        <taxon>Listeriaceae</taxon>
        <taxon>Brochothrix</taxon>
    </lineage>
</organism>
<protein>
    <submittedName>
        <fullName evidence="1">Uncharacterized protein</fullName>
    </submittedName>
</protein>
<dbReference type="AlphaFoldDB" id="A0A2X0QIN1"/>
<evidence type="ECO:0000313" key="1">
    <source>
        <dbReference type="EMBL" id="SPP28469.1"/>
    </source>
</evidence>